<dbReference type="AlphaFoldDB" id="A0A413PYQ6"/>
<evidence type="ECO:0000313" key="2">
    <source>
        <dbReference type="EMBL" id="RGZ83565.1"/>
    </source>
</evidence>
<evidence type="ECO:0000313" key="3">
    <source>
        <dbReference type="Proteomes" id="UP000286561"/>
    </source>
</evidence>
<gene>
    <name evidence="2" type="ORF">DW972_06205</name>
</gene>
<protein>
    <submittedName>
        <fullName evidence="2">Uncharacterized protein</fullName>
    </submittedName>
</protein>
<sequence length="65" mass="7412">MLVTPKFLYTLWQILACGRQGDSPKKDNPLFNSNKRQPEKKIPSIGGLGARFGCERISEHPNRRD</sequence>
<name>A0A413PYQ6_9FIRM</name>
<accession>A0A413PYQ6</accession>
<dbReference type="Proteomes" id="UP000286561">
    <property type="component" value="Unassembled WGS sequence"/>
</dbReference>
<dbReference type="EMBL" id="QSEP01000027">
    <property type="protein sequence ID" value="RGZ83565.1"/>
    <property type="molecule type" value="Genomic_DNA"/>
</dbReference>
<reference evidence="2 3" key="1">
    <citation type="submission" date="2018-08" db="EMBL/GenBank/DDBJ databases">
        <title>A genome reference for cultivated species of the human gut microbiota.</title>
        <authorList>
            <person name="Zou Y."/>
            <person name="Xue W."/>
            <person name="Luo G."/>
        </authorList>
    </citation>
    <scope>NUCLEOTIDE SEQUENCE [LARGE SCALE GENOMIC DNA]</scope>
    <source>
        <strain evidence="2 3">AM48-23BH</strain>
    </source>
</reference>
<evidence type="ECO:0000256" key="1">
    <source>
        <dbReference type="SAM" id="MobiDB-lite"/>
    </source>
</evidence>
<organism evidence="2 3">
    <name type="scientific">Anaerobutyricum hallii</name>
    <dbReference type="NCBI Taxonomy" id="39488"/>
    <lineage>
        <taxon>Bacteria</taxon>
        <taxon>Bacillati</taxon>
        <taxon>Bacillota</taxon>
        <taxon>Clostridia</taxon>
        <taxon>Lachnospirales</taxon>
        <taxon>Lachnospiraceae</taxon>
        <taxon>Anaerobutyricum</taxon>
    </lineage>
</organism>
<proteinExistence type="predicted"/>
<comment type="caution">
    <text evidence="2">The sequence shown here is derived from an EMBL/GenBank/DDBJ whole genome shotgun (WGS) entry which is preliminary data.</text>
</comment>
<feature type="region of interest" description="Disordered" evidence="1">
    <location>
        <begin position="19"/>
        <end position="49"/>
    </location>
</feature>